<dbReference type="OrthoDB" id="5555409at2759"/>
<dbReference type="GO" id="GO:0006412">
    <property type="term" value="P:translation"/>
    <property type="evidence" value="ECO:0007669"/>
    <property type="project" value="InterPro"/>
</dbReference>
<evidence type="ECO:0000313" key="11">
    <source>
        <dbReference type="EMBL" id="KAG0558930.1"/>
    </source>
</evidence>
<dbReference type="InterPro" id="IPR036935">
    <property type="entry name" value="Ribosomal_bL9_N_sf"/>
</dbReference>
<name>A0A8T0GIX0_CERPU</name>
<evidence type="ECO:0000256" key="4">
    <source>
        <dbReference type="ARBA" id="ARBA00022980"/>
    </source>
</evidence>
<accession>A0A8T0GIX0</accession>
<dbReference type="InterPro" id="IPR020070">
    <property type="entry name" value="Ribosomal_bL9_N"/>
</dbReference>
<dbReference type="InterPro" id="IPR000244">
    <property type="entry name" value="Ribosomal_bL9"/>
</dbReference>
<evidence type="ECO:0000256" key="6">
    <source>
        <dbReference type="ARBA" id="ARBA00031047"/>
    </source>
</evidence>
<dbReference type="AlphaFoldDB" id="A0A8T0GIX0"/>
<evidence type="ECO:0000313" key="12">
    <source>
        <dbReference type="Proteomes" id="UP000822688"/>
    </source>
</evidence>
<proteinExistence type="inferred from homology"/>
<gene>
    <name evidence="11" type="ORF">KC19_10G065400</name>
</gene>
<evidence type="ECO:0000256" key="7">
    <source>
        <dbReference type="ARBA" id="ARBA00035193"/>
    </source>
</evidence>
<feature type="domain" description="Ribosomal protein L9" evidence="9">
    <location>
        <begin position="72"/>
        <end position="109"/>
    </location>
</feature>
<dbReference type="Proteomes" id="UP000822688">
    <property type="component" value="Chromosome 10"/>
</dbReference>
<dbReference type="InterPro" id="IPR036791">
    <property type="entry name" value="Ribosomal_bL9_C_sf"/>
</dbReference>
<evidence type="ECO:0000259" key="9">
    <source>
        <dbReference type="Pfam" id="PF01281"/>
    </source>
</evidence>
<dbReference type="InterPro" id="IPR020069">
    <property type="entry name" value="Ribosomal_bL9_C"/>
</dbReference>
<evidence type="ECO:0000256" key="1">
    <source>
        <dbReference type="ARBA" id="ARBA00010605"/>
    </source>
</evidence>
<keyword evidence="4" id="KW-0689">Ribosomal protein</keyword>
<dbReference type="GO" id="GO:0019843">
    <property type="term" value="F:rRNA binding"/>
    <property type="evidence" value="ECO:0007669"/>
    <property type="project" value="UniProtKB-KW"/>
</dbReference>
<evidence type="ECO:0000256" key="8">
    <source>
        <dbReference type="ARBA" id="ARBA00035427"/>
    </source>
</evidence>
<keyword evidence="3" id="KW-0694">RNA-binding</keyword>
<dbReference type="Pfam" id="PF03948">
    <property type="entry name" value="Ribosomal_L9_C"/>
    <property type="match status" value="1"/>
</dbReference>
<dbReference type="EMBL" id="CM026431">
    <property type="protein sequence ID" value="KAG0558930.1"/>
    <property type="molecule type" value="Genomic_DNA"/>
</dbReference>
<feature type="domain" description="Large ribosomal subunit protein bL9 C-terminal" evidence="10">
    <location>
        <begin position="155"/>
        <end position="221"/>
    </location>
</feature>
<protein>
    <recommendedName>
        <fullName evidence="7">Large ribosomal subunit protein bL9c</fullName>
    </recommendedName>
    <alternativeName>
        <fullName evidence="8">50S ribosomal protein L9, chloroplastic</fullName>
    </alternativeName>
    <alternativeName>
        <fullName evidence="6">CL9</fullName>
    </alternativeName>
</protein>
<organism evidence="11 12">
    <name type="scientific">Ceratodon purpureus</name>
    <name type="common">Fire moss</name>
    <name type="synonym">Dicranum purpureum</name>
    <dbReference type="NCBI Taxonomy" id="3225"/>
    <lineage>
        <taxon>Eukaryota</taxon>
        <taxon>Viridiplantae</taxon>
        <taxon>Streptophyta</taxon>
        <taxon>Embryophyta</taxon>
        <taxon>Bryophyta</taxon>
        <taxon>Bryophytina</taxon>
        <taxon>Bryopsida</taxon>
        <taxon>Dicranidae</taxon>
        <taxon>Pseudoditrichales</taxon>
        <taxon>Ditrichaceae</taxon>
        <taxon>Ceratodon</taxon>
    </lineage>
</organism>
<sequence length="239" mass="27037">MALSTGALRRLLQQSRSSAAALCRDSSSLQFARSLTTGFEHDRCWGVHEQRHVQNFEVGSGVRHIRTHTKHKVILTSPIERLGKPGQIVSVAPGYARNRLIPNMLALPAIDKFVLMVQNQIKQAGSQIEDTVEKVEVKEETEEERMKAVDVVLRRLAKGRVVLRRDVGMKTTLLKLVTKSDILEEVKRQLGVELHEENMVLESAFSEVGDYDVLLRLPEGLKLPGDKAKMFLKIRIRRK</sequence>
<evidence type="ECO:0000256" key="5">
    <source>
        <dbReference type="ARBA" id="ARBA00023274"/>
    </source>
</evidence>
<comment type="caution">
    <text evidence="11">The sequence shown here is derived from an EMBL/GenBank/DDBJ whole genome shotgun (WGS) entry which is preliminary data.</text>
</comment>
<keyword evidence="2" id="KW-0699">rRNA-binding</keyword>
<dbReference type="InterPro" id="IPR009027">
    <property type="entry name" value="Ribosomal_bL9/RNase_H1_N"/>
</dbReference>
<dbReference type="SUPFAM" id="SSF55658">
    <property type="entry name" value="L9 N-domain-like"/>
    <property type="match status" value="1"/>
</dbReference>
<comment type="similarity">
    <text evidence="1">Belongs to the bacterial ribosomal protein bL9 family.</text>
</comment>
<evidence type="ECO:0000256" key="2">
    <source>
        <dbReference type="ARBA" id="ARBA00022730"/>
    </source>
</evidence>
<evidence type="ECO:0000259" key="10">
    <source>
        <dbReference type="Pfam" id="PF03948"/>
    </source>
</evidence>
<dbReference type="PANTHER" id="PTHR21368">
    <property type="entry name" value="50S RIBOSOMAL PROTEIN L9"/>
    <property type="match status" value="1"/>
</dbReference>
<dbReference type="GO" id="GO:1990904">
    <property type="term" value="C:ribonucleoprotein complex"/>
    <property type="evidence" value="ECO:0007669"/>
    <property type="project" value="UniProtKB-KW"/>
</dbReference>
<dbReference type="Gene3D" id="3.40.5.10">
    <property type="entry name" value="Ribosomal protein L9, N-terminal domain"/>
    <property type="match status" value="1"/>
</dbReference>
<evidence type="ECO:0000256" key="3">
    <source>
        <dbReference type="ARBA" id="ARBA00022884"/>
    </source>
</evidence>
<dbReference type="SUPFAM" id="SSF55653">
    <property type="entry name" value="Ribosomal protein L9 C-domain"/>
    <property type="match status" value="1"/>
</dbReference>
<dbReference type="GO" id="GO:0005840">
    <property type="term" value="C:ribosome"/>
    <property type="evidence" value="ECO:0007669"/>
    <property type="project" value="UniProtKB-KW"/>
</dbReference>
<reference evidence="11" key="1">
    <citation type="submission" date="2020-06" db="EMBL/GenBank/DDBJ databases">
        <title>WGS assembly of Ceratodon purpureus strain R40.</title>
        <authorList>
            <person name="Carey S.B."/>
            <person name="Jenkins J."/>
            <person name="Shu S."/>
            <person name="Lovell J.T."/>
            <person name="Sreedasyam A."/>
            <person name="Maumus F."/>
            <person name="Tiley G.P."/>
            <person name="Fernandez-Pozo N."/>
            <person name="Barry K."/>
            <person name="Chen C."/>
            <person name="Wang M."/>
            <person name="Lipzen A."/>
            <person name="Daum C."/>
            <person name="Saski C.A."/>
            <person name="Payton A.C."/>
            <person name="Mcbreen J.C."/>
            <person name="Conrad R.E."/>
            <person name="Kollar L.M."/>
            <person name="Olsson S."/>
            <person name="Huttunen S."/>
            <person name="Landis J.B."/>
            <person name="Wickett N.J."/>
            <person name="Johnson M.G."/>
            <person name="Rensing S.A."/>
            <person name="Grimwood J."/>
            <person name="Schmutz J."/>
            <person name="Mcdaniel S.F."/>
        </authorList>
    </citation>
    <scope>NUCLEOTIDE SEQUENCE</scope>
    <source>
        <strain evidence="11">R40</strain>
    </source>
</reference>
<keyword evidence="12" id="KW-1185">Reference proteome</keyword>
<dbReference type="Pfam" id="PF01281">
    <property type="entry name" value="Ribosomal_L9_N"/>
    <property type="match status" value="1"/>
</dbReference>
<dbReference type="Gene3D" id="3.10.430.100">
    <property type="entry name" value="Ribosomal protein L9, C-terminal domain"/>
    <property type="match status" value="1"/>
</dbReference>
<keyword evidence="5" id="KW-0687">Ribonucleoprotein</keyword>
<dbReference type="GO" id="GO:0003735">
    <property type="term" value="F:structural constituent of ribosome"/>
    <property type="evidence" value="ECO:0007669"/>
    <property type="project" value="InterPro"/>
</dbReference>